<organism evidence="5 6">
    <name type="scientific">Lucifera butyrica</name>
    <dbReference type="NCBI Taxonomy" id="1351585"/>
    <lineage>
        <taxon>Bacteria</taxon>
        <taxon>Bacillati</taxon>
        <taxon>Bacillota</taxon>
        <taxon>Negativicutes</taxon>
        <taxon>Veillonellales</taxon>
        <taxon>Veillonellaceae</taxon>
        <taxon>Lucifera</taxon>
    </lineage>
</organism>
<evidence type="ECO:0000313" key="5">
    <source>
        <dbReference type="EMBL" id="VBB07217.1"/>
    </source>
</evidence>
<evidence type="ECO:0000313" key="6">
    <source>
        <dbReference type="Proteomes" id="UP000277811"/>
    </source>
</evidence>
<dbReference type="Gene3D" id="3.30.70.270">
    <property type="match status" value="1"/>
</dbReference>
<accession>A0A498R8G7</accession>
<dbReference type="InterPro" id="IPR029787">
    <property type="entry name" value="Nucleotide_cyclase"/>
</dbReference>
<dbReference type="RefSeq" id="WP_122628154.1">
    <property type="nucleotide sequence ID" value="NZ_UPPP01000072.1"/>
</dbReference>
<dbReference type="PANTHER" id="PTHR44757">
    <property type="entry name" value="DIGUANYLATE CYCLASE DGCP"/>
    <property type="match status" value="1"/>
</dbReference>
<dbReference type="AlphaFoldDB" id="A0A498R8G7"/>
<proteinExistence type="predicted"/>
<keyword evidence="6" id="KW-1185">Reference proteome</keyword>
<dbReference type="Proteomes" id="UP000277811">
    <property type="component" value="Unassembled WGS sequence"/>
</dbReference>
<dbReference type="NCBIfam" id="TIGR00254">
    <property type="entry name" value="GGDEF"/>
    <property type="match status" value="1"/>
</dbReference>
<gene>
    <name evidence="5" type="ORF">LUCI_2461</name>
</gene>
<sequence>MHDLNTIIEDMKSLIKYYNKVRLVDPFLKRVINADGTQRSITDIEEGAEPCYQIWETGHACMNCIALKAALKNDTFVKFEGYGNKIYMITAFPLSIEGRTVVLELLNIVATQDILLNLINTATNLINENQNLQLAEYTTQYEKSLEALIKERTEALEETNKQLRKYKILADYARDVMLFVNLDGRILEVNEAAVRTYGYSRDELTSMSIADLRESSTSCEIATQMKRADKEGITFETVHKCKDGQLLYVEVSSQGTAMGSERVLLSIVRDISYRRQAAEQLEYLATHDHLTSIPNRYYLEKHLTGIMDKSGENNPGALLFIDIDNFKFINDTFGHSMGDKVLIDLAKKLKAIIRHDDFLARLGGDEFAIVLHNVTIDGAKKVAQKILDMLNETEFAVDSTGNCHKISVSIGISMLDKRKDTQKLLAAADVALYQAKEAGKNRAIYIDNCDDVR</sequence>
<dbReference type="InterPro" id="IPR000014">
    <property type="entry name" value="PAS"/>
</dbReference>
<dbReference type="InterPro" id="IPR000700">
    <property type="entry name" value="PAS-assoc_C"/>
</dbReference>
<dbReference type="FunFam" id="3.30.70.270:FF:000001">
    <property type="entry name" value="Diguanylate cyclase domain protein"/>
    <property type="match status" value="1"/>
</dbReference>
<name>A0A498R8G7_9FIRM</name>
<reference evidence="5 6" key="1">
    <citation type="submission" date="2018-06" db="EMBL/GenBank/DDBJ databases">
        <authorList>
            <person name="Strepis N."/>
        </authorList>
    </citation>
    <scope>NUCLEOTIDE SEQUENCE [LARGE SCALE GENOMIC DNA]</scope>
    <source>
        <strain evidence="5">LUCI</strain>
    </source>
</reference>
<evidence type="ECO:0000256" key="1">
    <source>
        <dbReference type="SAM" id="Coils"/>
    </source>
</evidence>
<dbReference type="SMART" id="SM00267">
    <property type="entry name" value="GGDEF"/>
    <property type="match status" value="1"/>
</dbReference>
<evidence type="ECO:0000259" key="2">
    <source>
        <dbReference type="PROSITE" id="PS50112"/>
    </source>
</evidence>
<dbReference type="PROSITE" id="PS50887">
    <property type="entry name" value="GGDEF"/>
    <property type="match status" value="1"/>
</dbReference>
<evidence type="ECO:0000259" key="3">
    <source>
        <dbReference type="PROSITE" id="PS50113"/>
    </source>
</evidence>
<dbReference type="EMBL" id="UPPP01000072">
    <property type="protein sequence ID" value="VBB07217.1"/>
    <property type="molecule type" value="Genomic_DNA"/>
</dbReference>
<dbReference type="Gene3D" id="3.30.450.20">
    <property type="entry name" value="PAS domain"/>
    <property type="match status" value="1"/>
</dbReference>
<dbReference type="PANTHER" id="PTHR44757:SF2">
    <property type="entry name" value="BIOFILM ARCHITECTURE MAINTENANCE PROTEIN MBAA"/>
    <property type="match status" value="1"/>
</dbReference>
<feature type="domain" description="PAC" evidence="3">
    <location>
        <begin position="231"/>
        <end position="283"/>
    </location>
</feature>
<dbReference type="SUPFAM" id="SSF55073">
    <property type="entry name" value="Nucleotide cyclase"/>
    <property type="match status" value="1"/>
</dbReference>
<keyword evidence="1" id="KW-0175">Coiled coil</keyword>
<feature type="coiled-coil region" evidence="1">
    <location>
        <begin position="115"/>
        <end position="169"/>
    </location>
</feature>
<dbReference type="SMART" id="SM00091">
    <property type="entry name" value="PAS"/>
    <property type="match status" value="1"/>
</dbReference>
<dbReference type="InterPro" id="IPR043128">
    <property type="entry name" value="Rev_trsase/Diguanyl_cyclase"/>
</dbReference>
<dbReference type="OrthoDB" id="1625460at2"/>
<dbReference type="PROSITE" id="PS50112">
    <property type="entry name" value="PAS"/>
    <property type="match status" value="1"/>
</dbReference>
<dbReference type="Pfam" id="PF00990">
    <property type="entry name" value="GGDEF"/>
    <property type="match status" value="1"/>
</dbReference>
<dbReference type="Pfam" id="PF13426">
    <property type="entry name" value="PAS_9"/>
    <property type="match status" value="1"/>
</dbReference>
<feature type="domain" description="PAS" evidence="2">
    <location>
        <begin position="162"/>
        <end position="232"/>
    </location>
</feature>
<feature type="domain" description="GGDEF" evidence="4">
    <location>
        <begin position="314"/>
        <end position="448"/>
    </location>
</feature>
<dbReference type="NCBIfam" id="TIGR00229">
    <property type="entry name" value="sensory_box"/>
    <property type="match status" value="1"/>
</dbReference>
<dbReference type="CDD" id="cd01949">
    <property type="entry name" value="GGDEF"/>
    <property type="match status" value="1"/>
</dbReference>
<dbReference type="InterPro" id="IPR000160">
    <property type="entry name" value="GGDEF_dom"/>
</dbReference>
<dbReference type="CDD" id="cd00130">
    <property type="entry name" value="PAS"/>
    <property type="match status" value="1"/>
</dbReference>
<dbReference type="PROSITE" id="PS50113">
    <property type="entry name" value="PAC"/>
    <property type="match status" value="1"/>
</dbReference>
<protein>
    <submittedName>
        <fullName evidence="5">Nucleotide cyclase</fullName>
    </submittedName>
</protein>
<evidence type="ECO:0000259" key="4">
    <source>
        <dbReference type="PROSITE" id="PS50887"/>
    </source>
</evidence>
<dbReference type="InterPro" id="IPR052155">
    <property type="entry name" value="Biofilm_reg_signaling"/>
</dbReference>
<dbReference type="SUPFAM" id="SSF55785">
    <property type="entry name" value="PYP-like sensor domain (PAS domain)"/>
    <property type="match status" value="1"/>
</dbReference>
<dbReference type="InterPro" id="IPR035965">
    <property type="entry name" value="PAS-like_dom_sf"/>
</dbReference>